<dbReference type="AlphaFoldDB" id="A0A8H6HJK4"/>
<protein>
    <submittedName>
        <fullName evidence="4">Uncharacterized protein</fullName>
    </submittedName>
</protein>
<dbReference type="Proteomes" id="UP000521943">
    <property type="component" value="Unassembled WGS sequence"/>
</dbReference>
<keyword evidence="1" id="KW-0175">Coiled coil</keyword>
<feature type="compositionally biased region" description="Low complexity" evidence="2">
    <location>
        <begin position="282"/>
        <end position="295"/>
    </location>
</feature>
<organism evidence="4 5">
    <name type="scientific">Ephemerocybe angulata</name>
    <dbReference type="NCBI Taxonomy" id="980116"/>
    <lineage>
        <taxon>Eukaryota</taxon>
        <taxon>Fungi</taxon>
        <taxon>Dikarya</taxon>
        <taxon>Basidiomycota</taxon>
        <taxon>Agaricomycotina</taxon>
        <taxon>Agaricomycetes</taxon>
        <taxon>Agaricomycetidae</taxon>
        <taxon>Agaricales</taxon>
        <taxon>Agaricineae</taxon>
        <taxon>Psathyrellaceae</taxon>
        <taxon>Ephemerocybe</taxon>
    </lineage>
</organism>
<comment type="caution">
    <text evidence="4">The sequence shown here is derived from an EMBL/GenBank/DDBJ whole genome shotgun (WGS) entry which is preliminary data.</text>
</comment>
<feature type="coiled-coil region" evidence="1">
    <location>
        <begin position="74"/>
        <end position="204"/>
    </location>
</feature>
<evidence type="ECO:0000256" key="2">
    <source>
        <dbReference type="SAM" id="MobiDB-lite"/>
    </source>
</evidence>
<evidence type="ECO:0000313" key="4">
    <source>
        <dbReference type="EMBL" id="KAF6747372.1"/>
    </source>
</evidence>
<evidence type="ECO:0000256" key="1">
    <source>
        <dbReference type="SAM" id="Coils"/>
    </source>
</evidence>
<sequence>MSFQKRIIPILLLCAALPLYRGIKSLNAMITALRDEILKKEGYIIILRAALEERAEMIAPMEGEVPVDVKVERIKRLKAEIGSKEGLLQDLQEEGQELRRRLLGASLAVKQEGIRSDFDWQAKLAFKDEEIDLLSLNAKVLQEKLRDAKREGVRKLFDWVTKLITKDKEIERLSLDAKTLREKLAAAESEREEIKRTSECQKARLIAREREIETLSNDEKILREKLSECIARLRSSPSPPPPWPLAPPMYGQYPTLLLSERPFDESPDERLRSMTMPAPQMSPQTGPPTYYGPYGSSFYSGQSPYPPFMRADNQPAFRIVPKNFE</sequence>
<proteinExistence type="predicted"/>
<feature type="region of interest" description="Disordered" evidence="2">
    <location>
        <begin position="274"/>
        <end position="295"/>
    </location>
</feature>
<feature type="chain" id="PRO_5034136007" evidence="3">
    <location>
        <begin position="23"/>
        <end position="325"/>
    </location>
</feature>
<dbReference type="EMBL" id="JACGCI010000082">
    <property type="protein sequence ID" value="KAF6747372.1"/>
    <property type="molecule type" value="Genomic_DNA"/>
</dbReference>
<gene>
    <name evidence="4" type="ORF">DFP72DRAFT_609120</name>
</gene>
<accession>A0A8H6HJK4</accession>
<feature type="signal peptide" evidence="3">
    <location>
        <begin position="1"/>
        <end position="22"/>
    </location>
</feature>
<evidence type="ECO:0000313" key="5">
    <source>
        <dbReference type="Proteomes" id="UP000521943"/>
    </source>
</evidence>
<dbReference type="OrthoDB" id="10635183at2759"/>
<keyword evidence="3" id="KW-0732">Signal</keyword>
<evidence type="ECO:0000256" key="3">
    <source>
        <dbReference type="SAM" id="SignalP"/>
    </source>
</evidence>
<reference evidence="4 5" key="1">
    <citation type="submission" date="2020-07" db="EMBL/GenBank/DDBJ databases">
        <title>Comparative genomics of pyrophilous fungi reveals a link between fire events and developmental genes.</title>
        <authorList>
            <consortium name="DOE Joint Genome Institute"/>
            <person name="Steindorff A.S."/>
            <person name="Carver A."/>
            <person name="Calhoun S."/>
            <person name="Stillman K."/>
            <person name="Liu H."/>
            <person name="Lipzen A."/>
            <person name="Pangilinan J."/>
            <person name="Labutti K."/>
            <person name="Bruns T.D."/>
            <person name="Grigoriev I.V."/>
        </authorList>
    </citation>
    <scope>NUCLEOTIDE SEQUENCE [LARGE SCALE GENOMIC DNA]</scope>
    <source>
        <strain evidence="4 5">CBS 144469</strain>
    </source>
</reference>
<keyword evidence="5" id="KW-1185">Reference proteome</keyword>
<name>A0A8H6HJK4_9AGAR</name>